<name>A0A5R8KH90_9BACT</name>
<sequence length="165" mass="18731">MSTESTRRHVFISHHHKDDATVDKMTKLLEKHGSDTRNSSIRAKPANQERLDRGLVKAATIQRLLRMKMSWAGAVVVIIGKETHLRPWVNWEIQEAERQGKRIVGVWEEGGKDYQLPTNLDAYADAIVGWQADQIMGAIDGKINNWRKPDGSSPPPRSIKRITCQ</sequence>
<dbReference type="OrthoDB" id="9811746at2"/>
<dbReference type="Proteomes" id="UP000306196">
    <property type="component" value="Unassembled WGS sequence"/>
</dbReference>
<feature type="domain" description="Thoeris protein ThsB TIR-like" evidence="2">
    <location>
        <begin position="11"/>
        <end position="111"/>
    </location>
</feature>
<evidence type="ECO:0000256" key="1">
    <source>
        <dbReference type="SAM" id="MobiDB-lite"/>
    </source>
</evidence>
<dbReference type="Gene3D" id="3.40.50.9200">
    <property type="entry name" value="Hypothetical protein MTH538"/>
    <property type="match status" value="1"/>
</dbReference>
<evidence type="ECO:0000313" key="4">
    <source>
        <dbReference type="Proteomes" id="UP000306196"/>
    </source>
</evidence>
<keyword evidence="4" id="KW-1185">Reference proteome</keyword>
<dbReference type="Pfam" id="PF08937">
    <property type="entry name" value="ThsB_TIR"/>
    <property type="match status" value="1"/>
</dbReference>
<organism evidence="3 4">
    <name type="scientific">Phragmitibacter flavus</name>
    <dbReference type="NCBI Taxonomy" id="2576071"/>
    <lineage>
        <taxon>Bacteria</taxon>
        <taxon>Pseudomonadati</taxon>
        <taxon>Verrucomicrobiota</taxon>
        <taxon>Verrucomicrobiia</taxon>
        <taxon>Verrucomicrobiales</taxon>
        <taxon>Verrucomicrobiaceae</taxon>
        <taxon>Phragmitibacter</taxon>
    </lineage>
</organism>
<evidence type="ECO:0000313" key="3">
    <source>
        <dbReference type="EMBL" id="TLD71684.1"/>
    </source>
</evidence>
<evidence type="ECO:0000259" key="2">
    <source>
        <dbReference type="Pfam" id="PF08937"/>
    </source>
</evidence>
<dbReference type="RefSeq" id="WP_138085279.1">
    <property type="nucleotide sequence ID" value="NZ_VAUV01000004.1"/>
</dbReference>
<accession>A0A5R8KH90</accession>
<dbReference type="InterPro" id="IPR036490">
    <property type="entry name" value="ThsB_TIR-like_sf"/>
</dbReference>
<gene>
    <name evidence="3" type="ORF">FEM03_05975</name>
</gene>
<proteinExistence type="predicted"/>
<feature type="region of interest" description="Disordered" evidence="1">
    <location>
        <begin position="145"/>
        <end position="165"/>
    </location>
</feature>
<dbReference type="EMBL" id="VAUV01000004">
    <property type="protein sequence ID" value="TLD71684.1"/>
    <property type="molecule type" value="Genomic_DNA"/>
</dbReference>
<reference evidence="3 4" key="1">
    <citation type="submission" date="2019-05" db="EMBL/GenBank/DDBJ databases">
        <title>Verrucobacter flavum gen. nov., sp. nov. a new member of the family Verrucomicrobiaceae.</title>
        <authorList>
            <person name="Szuroczki S."/>
            <person name="Abbaszade G."/>
            <person name="Szabo A."/>
            <person name="Felfoldi T."/>
            <person name="Schumann P."/>
            <person name="Boka K."/>
            <person name="Keki Z."/>
            <person name="Toumi M."/>
            <person name="Toth E."/>
        </authorList>
    </citation>
    <scope>NUCLEOTIDE SEQUENCE [LARGE SCALE GENOMIC DNA]</scope>
    <source>
        <strain evidence="3 4">MG-N-17</strain>
    </source>
</reference>
<protein>
    <submittedName>
        <fullName evidence="3">TIR domain-containing protein</fullName>
    </submittedName>
</protein>
<dbReference type="InterPro" id="IPR015032">
    <property type="entry name" value="ThsB__TIR-like_domain"/>
</dbReference>
<comment type="caution">
    <text evidence="3">The sequence shown here is derived from an EMBL/GenBank/DDBJ whole genome shotgun (WGS) entry which is preliminary data.</text>
</comment>
<dbReference type="AlphaFoldDB" id="A0A5R8KH90"/>
<dbReference type="SUPFAM" id="SSF52206">
    <property type="entry name" value="Hypothetical protein MTH538"/>
    <property type="match status" value="1"/>
</dbReference>